<dbReference type="STRING" id="93057.EU95_1819"/>
<evidence type="ECO:0000313" key="2">
    <source>
        <dbReference type="EMBL" id="KGF94603.1"/>
    </source>
</evidence>
<gene>
    <name evidence="2" type="ORF">EU95_1819</name>
</gene>
<dbReference type="EC" id="5.4.4.2" evidence="2"/>
<dbReference type="OrthoDB" id="9803598at2"/>
<protein>
    <submittedName>
        <fullName evidence="2">Isochorismate synthase Menaquinone-specific isochorismate synthase</fullName>
        <ecNumber evidence="2">5.4.4.2</ecNumber>
    </submittedName>
</protein>
<dbReference type="Proteomes" id="UP000030355">
    <property type="component" value="Unassembled WGS sequence"/>
</dbReference>
<dbReference type="EMBL" id="JNAL01000018">
    <property type="protein sequence ID" value="KGF94603.1"/>
    <property type="molecule type" value="Genomic_DNA"/>
</dbReference>
<dbReference type="Gene3D" id="3.60.120.10">
    <property type="entry name" value="Anthranilate synthase"/>
    <property type="match status" value="1"/>
</dbReference>
<evidence type="ECO:0000259" key="1">
    <source>
        <dbReference type="Pfam" id="PF00425"/>
    </source>
</evidence>
<dbReference type="InterPro" id="IPR005801">
    <property type="entry name" value="ADC_synthase"/>
</dbReference>
<dbReference type="AlphaFoldDB" id="A0A0A2A2I3"/>
<dbReference type="GO" id="GO:0008909">
    <property type="term" value="F:isochorismate synthase activity"/>
    <property type="evidence" value="ECO:0007669"/>
    <property type="project" value="UniProtKB-EC"/>
</dbReference>
<dbReference type="Pfam" id="PF00425">
    <property type="entry name" value="Chorismate_bind"/>
    <property type="match status" value="1"/>
</dbReference>
<accession>A0A0A2A2I3</accession>
<dbReference type="PANTHER" id="PTHR42839">
    <property type="entry name" value="ISOCHORISMATE SYNTHASE ENTC"/>
    <property type="match status" value="1"/>
</dbReference>
<dbReference type="eggNOG" id="COG1169">
    <property type="taxonomic scope" value="Bacteria"/>
</dbReference>
<organism evidence="2 3">
    <name type="scientific">Prochlorococcus marinus str. MIT 9201</name>
    <dbReference type="NCBI Taxonomy" id="93057"/>
    <lineage>
        <taxon>Bacteria</taxon>
        <taxon>Bacillati</taxon>
        <taxon>Cyanobacteriota</taxon>
        <taxon>Cyanophyceae</taxon>
        <taxon>Synechococcales</taxon>
        <taxon>Prochlorococcaceae</taxon>
        <taxon>Prochlorococcus</taxon>
    </lineage>
</organism>
<dbReference type="PANTHER" id="PTHR42839:SF2">
    <property type="entry name" value="ISOCHORISMATE SYNTHASE ENTC"/>
    <property type="match status" value="1"/>
</dbReference>
<keyword evidence="2" id="KW-0413">Isomerase</keyword>
<dbReference type="InterPro" id="IPR015890">
    <property type="entry name" value="Chorismate_C"/>
</dbReference>
<feature type="domain" description="Chorismate-utilising enzyme C-terminal" evidence="1">
    <location>
        <begin position="214"/>
        <end position="455"/>
    </location>
</feature>
<name>A0A0A2A2I3_PROMR</name>
<dbReference type="RefSeq" id="WP_032522898.1">
    <property type="nucleotide sequence ID" value="NZ_CP138977.1"/>
</dbReference>
<evidence type="ECO:0000313" key="3">
    <source>
        <dbReference type="Proteomes" id="UP000030355"/>
    </source>
</evidence>
<proteinExistence type="predicted"/>
<comment type="caution">
    <text evidence="2">The sequence shown here is derived from an EMBL/GenBank/DDBJ whole genome shotgun (WGS) entry which is preliminary data.</text>
</comment>
<sequence>MKNDLNLTDFLKDVFSSFDKKVENTGLVSICVEIPCIDLLKVYELFIDKYQFSSFWEESDGLSYIAFEKCKYVTLDGPKRFEVAKEFNSENFKNLINLTSESNNSALSKIIYLFSFSENLNNKNLSSDIPSLEAVLPKILIIKSDKNCWLRINGHVEGKSSLRTLIEEIWTIRNQVINSGSELIRSSGLKTSSDLSIINDFLYSLETSNINLKKVVNRGIQLVEKGILEKIVLANRIKIKLKNKLDLVEILKRLKKNQPNTCRYVWKRNSKDILFGASPEKLFSFTKPNLTLEALAGTISTNSNFKKLLNSTKDLKEHNYVIQYLIECLEVSKITSFKKSDIKVNSFGDISHLQTLIFSKVENICPFELLKNLHPSPAVCGYPKNAALDWINTLESFPRGNYASPMGWVDASGNASFLLAIRGARYIEENIEFTAGSGIVSGSVLEKEIDEIKLKFESIVKQIFFAKILDNFQ</sequence>
<dbReference type="SUPFAM" id="SSF56322">
    <property type="entry name" value="ADC synthase"/>
    <property type="match status" value="1"/>
</dbReference>
<reference evidence="3" key="1">
    <citation type="journal article" date="2014" name="Sci. Data">
        <title>Genomes of diverse isolates of the marine cyanobacterium Prochlorococcus.</title>
        <authorList>
            <person name="Biller S."/>
            <person name="Berube P."/>
            <person name="Thompson J."/>
            <person name="Kelly L."/>
            <person name="Roggensack S."/>
            <person name="Awad L."/>
            <person name="Roache-Johnson K."/>
            <person name="Ding H."/>
            <person name="Giovannoni S.J."/>
            <person name="Moore L.R."/>
            <person name="Chisholm S.W."/>
        </authorList>
    </citation>
    <scope>NUCLEOTIDE SEQUENCE [LARGE SCALE GENOMIC DNA]</scope>
    <source>
        <strain evidence="3">MIT 9201</strain>
    </source>
</reference>